<evidence type="ECO:0000256" key="1">
    <source>
        <dbReference type="ARBA" id="ARBA00023180"/>
    </source>
</evidence>
<evidence type="ECO:0000313" key="5">
    <source>
        <dbReference type="Proteomes" id="UP001586593"/>
    </source>
</evidence>
<keyword evidence="1" id="KW-0325">Glycoprotein</keyword>
<reference evidence="4 5" key="1">
    <citation type="journal article" date="2024" name="Commun. Biol.">
        <title>Comparative genomic analysis of thermophilic fungi reveals convergent evolutionary adaptations and gene losses.</title>
        <authorList>
            <person name="Steindorff A.S."/>
            <person name="Aguilar-Pontes M.V."/>
            <person name="Robinson A.J."/>
            <person name="Andreopoulos B."/>
            <person name="LaButti K."/>
            <person name="Kuo A."/>
            <person name="Mondo S."/>
            <person name="Riley R."/>
            <person name="Otillar R."/>
            <person name="Haridas S."/>
            <person name="Lipzen A."/>
            <person name="Grimwood J."/>
            <person name="Schmutz J."/>
            <person name="Clum A."/>
            <person name="Reid I.D."/>
            <person name="Moisan M.C."/>
            <person name="Butler G."/>
            <person name="Nguyen T.T.M."/>
            <person name="Dewar K."/>
            <person name="Conant G."/>
            <person name="Drula E."/>
            <person name="Henrissat B."/>
            <person name="Hansel C."/>
            <person name="Singer S."/>
            <person name="Hutchinson M.I."/>
            <person name="de Vries R.P."/>
            <person name="Natvig D.O."/>
            <person name="Powell A.J."/>
            <person name="Tsang A."/>
            <person name="Grigoriev I.V."/>
        </authorList>
    </citation>
    <scope>NUCLEOTIDE SEQUENCE [LARGE SCALE GENOMIC DNA]</scope>
    <source>
        <strain evidence="4 5">ATCC 24622</strain>
    </source>
</reference>
<keyword evidence="2" id="KW-0472">Membrane</keyword>
<feature type="transmembrane region" description="Helical" evidence="2">
    <location>
        <begin position="89"/>
        <end position="109"/>
    </location>
</feature>
<dbReference type="SMART" id="SM00423">
    <property type="entry name" value="PSI"/>
    <property type="match status" value="1"/>
</dbReference>
<keyword evidence="2" id="KW-0812">Transmembrane</keyword>
<dbReference type="EMBL" id="JAZHXJ010000038">
    <property type="protein sequence ID" value="KAL1879936.1"/>
    <property type="molecule type" value="Genomic_DNA"/>
</dbReference>
<name>A0ABR3XV95_9PEZI</name>
<dbReference type="Proteomes" id="UP001586593">
    <property type="component" value="Unassembled WGS sequence"/>
</dbReference>
<comment type="caution">
    <text evidence="4">The sequence shown here is derived from an EMBL/GenBank/DDBJ whole genome shotgun (WGS) entry which is preliminary data.</text>
</comment>
<organism evidence="4 5">
    <name type="scientific">Phialemonium thermophilum</name>
    <dbReference type="NCBI Taxonomy" id="223376"/>
    <lineage>
        <taxon>Eukaryota</taxon>
        <taxon>Fungi</taxon>
        <taxon>Dikarya</taxon>
        <taxon>Ascomycota</taxon>
        <taxon>Pezizomycotina</taxon>
        <taxon>Sordariomycetes</taxon>
        <taxon>Sordariomycetidae</taxon>
        <taxon>Cephalothecales</taxon>
        <taxon>Cephalothecaceae</taxon>
        <taxon>Phialemonium</taxon>
    </lineage>
</organism>
<dbReference type="InterPro" id="IPR016201">
    <property type="entry name" value="PSI"/>
</dbReference>
<gene>
    <name evidence="4" type="ORF">VTK73DRAFT_6632</name>
</gene>
<proteinExistence type="predicted"/>
<accession>A0ABR3XV95</accession>
<protein>
    <recommendedName>
        <fullName evidence="3">PSI domain-containing protein</fullName>
    </recommendedName>
</protein>
<evidence type="ECO:0000313" key="4">
    <source>
        <dbReference type="EMBL" id="KAL1879936.1"/>
    </source>
</evidence>
<evidence type="ECO:0000259" key="3">
    <source>
        <dbReference type="SMART" id="SM00423"/>
    </source>
</evidence>
<keyword evidence="2" id="KW-1133">Transmembrane helix</keyword>
<evidence type="ECO:0000256" key="2">
    <source>
        <dbReference type="SAM" id="Phobius"/>
    </source>
</evidence>
<sequence>MNLAHGVPEREDEPEFLLCWKQQNCGSCLKRSRCSWCPFTQSCVFNKYGIQPLAPAYDENICPHWAERWEIRTHPLGCQVSTITSLTSLVSVASTLAVLLIIVLLVVGVRRCRKARWKGAASRKIRSWHVSWTPTWSWSSRNKATSSTADAEPLLDA</sequence>
<keyword evidence="5" id="KW-1185">Reference proteome</keyword>
<feature type="domain" description="PSI" evidence="3">
    <location>
        <begin position="18"/>
        <end position="63"/>
    </location>
</feature>